<feature type="region of interest" description="Disordered" evidence="1">
    <location>
        <begin position="1"/>
        <end position="26"/>
    </location>
</feature>
<dbReference type="PROSITE" id="PS51886">
    <property type="entry name" value="TLDC"/>
    <property type="match status" value="1"/>
</dbReference>
<accession>A0AAN9FZG8</accession>
<reference evidence="3 4" key="1">
    <citation type="submission" date="2024-01" db="EMBL/GenBank/DDBJ databases">
        <title>The genomes of 5 underutilized Papilionoideae crops provide insights into root nodulation and disease resistanc.</title>
        <authorList>
            <person name="Yuan L."/>
        </authorList>
    </citation>
    <scope>NUCLEOTIDE SEQUENCE [LARGE SCALE GENOMIC DNA]</scope>
    <source>
        <strain evidence="3">ZHUSHIDOU_FW_LH</strain>
        <tissue evidence="3">Leaf</tissue>
    </source>
</reference>
<dbReference type="SMART" id="SM00584">
    <property type="entry name" value="TLDc"/>
    <property type="match status" value="1"/>
</dbReference>
<gene>
    <name evidence="3" type="ORF">RIF29_11055</name>
</gene>
<dbReference type="PANTHER" id="PTHR23354">
    <property type="entry name" value="NUCLEOLAR PROTEIN 7/ESTROGEN RECEPTOR COACTIVATOR-RELATED"/>
    <property type="match status" value="1"/>
</dbReference>
<evidence type="ECO:0000259" key="2">
    <source>
        <dbReference type="PROSITE" id="PS51886"/>
    </source>
</evidence>
<sequence length="539" mass="59789">MGAGASTSSEPNVPPEQREAESVAASTGALPLLEKSFSKLADPETNTIPFQNLQRLFIFAREGGGNYASTVPDSFPVLLDHLGSSIVDQFFIPEKDGINWIQFVKGYNKCCARVSSSISLNTLIRFFIAVARKANLVLNLEFESEEDDCKINGYLLPSHVLLVLYICWVMSWDSRNLKHCQGKRNLSLPDLNHLVLSAVTWCVKIEGGLNVWDCEISSLEVQLPAGKFVTWVTSTVPCLPDCLRHYFHARLQMAVTAGDDLASSNSSVGDISSTTASDYILTHGRAWAISITQRSTVNDEISRAFISSESGMDGSLLYRSSVHGRGINRFWSRVEGYKGPVLILVSATVADAHEGNSTSRKWVLGALTDQGLENKDTFYGNSGCLYSLSPVFNVFQPTGKEKNFVYCHLHSTGRVYESRPKPVGIAFGGSLGNERVFIDEDFAKVTVRHHAIDKTYQSGSLFPDQGFLPTEAKISEVEVWGLGGKAAKEVQSSYKKREELFTEQRRKVDLKTFANWEDSPEKMMMDMMSDPNAVRREDR</sequence>
<protein>
    <recommendedName>
        <fullName evidence="2">TLDc domain-containing protein</fullName>
    </recommendedName>
</protein>
<evidence type="ECO:0000313" key="3">
    <source>
        <dbReference type="EMBL" id="KAK7282360.1"/>
    </source>
</evidence>
<dbReference type="Proteomes" id="UP001372338">
    <property type="component" value="Unassembled WGS sequence"/>
</dbReference>
<dbReference type="EMBL" id="JAYWIO010000002">
    <property type="protein sequence ID" value="KAK7282360.1"/>
    <property type="molecule type" value="Genomic_DNA"/>
</dbReference>
<feature type="domain" description="TLDc" evidence="2">
    <location>
        <begin position="287"/>
        <end position="483"/>
    </location>
</feature>
<dbReference type="Pfam" id="PF07534">
    <property type="entry name" value="TLD"/>
    <property type="match status" value="1"/>
</dbReference>
<name>A0AAN9FZG8_CROPI</name>
<comment type="caution">
    <text evidence="3">The sequence shown here is derived from an EMBL/GenBank/DDBJ whole genome shotgun (WGS) entry which is preliminary data.</text>
</comment>
<dbReference type="AlphaFoldDB" id="A0AAN9FZG8"/>
<evidence type="ECO:0000313" key="4">
    <source>
        <dbReference type="Proteomes" id="UP001372338"/>
    </source>
</evidence>
<keyword evidence="4" id="KW-1185">Reference proteome</keyword>
<dbReference type="InterPro" id="IPR006571">
    <property type="entry name" value="TLDc_dom"/>
</dbReference>
<proteinExistence type="predicted"/>
<organism evidence="3 4">
    <name type="scientific">Crotalaria pallida</name>
    <name type="common">Smooth rattlebox</name>
    <name type="synonym">Crotalaria striata</name>
    <dbReference type="NCBI Taxonomy" id="3830"/>
    <lineage>
        <taxon>Eukaryota</taxon>
        <taxon>Viridiplantae</taxon>
        <taxon>Streptophyta</taxon>
        <taxon>Embryophyta</taxon>
        <taxon>Tracheophyta</taxon>
        <taxon>Spermatophyta</taxon>
        <taxon>Magnoliopsida</taxon>
        <taxon>eudicotyledons</taxon>
        <taxon>Gunneridae</taxon>
        <taxon>Pentapetalae</taxon>
        <taxon>rosids</taxon>
        <taxon>fabids</taxon>
        <taxon>Fabales</taxon>
        <taxon>Fabaceae</taxon>
        <taxon>Papilionoideae</taxon>
        <taxon>50 kb inversion clade</taxon>
        <taxon>genistoids sensu lato</taxon>
        <taxon>core genistoids</taxon>
        <taxon>Crotalarieae</taxon>
        <taxon>Crotalaria</taxon>
    </lineage>
</organism>
<evidence type="ECO:0000256" key="1">
    <source>
        <dbReference type="SAM" id="MobiDB-lite"/>
    </source>
</evidence>
<dbReference type="PANTHER" id="PTHR23354:SF104">
    <property type="entry name" value="TLD-DOMAIN CONTAINING NUCLEOLAR PROTEIN"/>
    <property type="match status" value="1"/>
</dbReference>
<feature type="compositionally biased region" description="Polar residues" evidence="1">
    <location>
        <begin position="1"/>
        <end position="11"/>
    </location>
</feature>